<dbReference type="PANTHER" id="PTHR48106:SF8">
    <property type="entry name" value="OS02G0805600 PROTEIN"/>
    <property type="match status" value="1"/>
</dbReference>
<dbReference type="PANTHER" id="PTHR48106">
    <property type="entry name" value="QUINONE OXIDOREDUCTASE PIG3-RELATED"/>
    <property type="match status" value="1"/>
</dbReference>
<dbReference type="Proteomes" id="UP000596083">
    <property type="component" value="Chromosome"/>
</dbReference>
<dbReference type="InterPro" id="IPR020843">
    <property type="entry name" value="ER"/>
</dbReference>
<keyword evidence="2" id="KW-0560">Oxidoreductase</keyword>
<dbReference type="NCBIfam" id="TIGR02824">
    <property type="entry name" value="quinone_pig3"/>
    <property type="match status" value="1"/>
</dbReference>
<dbReference type="Gene3D" id="3.40.50.720">
    <property type="entry name" value="NAD(P)-binding Rossmann-like Domain"/>
    <property type="match status" value="1"/>
</dbReference>
<dbReference type="EMBL" id="CP066786">
    <property type="protein sequence ID" value="QQM32717.1"/>
    <property type="molecule type" value="Genomic_DNA"/>
</dbReference>
<evidence type="ECO:0000256" key="1">
    <source>
        <dbReference type="ARBA" id="ARBA00022857"/>
    </source>
</evidence>
<evidence type="ECO:0000259" key="3">
    <source>
        <dbReference type="SMART" id="SM00829"/>
    </source>
</evidence>
<dbReference type="GO" id="GO:0070402">
    <property type="term" value="F:NADPH binding"/>
    <property type="evidence" value="ECO:0007669"/>
    <property type="project" value="TreeGrafter"/>
</dbReference>
<dbReference type="AlphaFoldDB" id="A0A7T7KNC8"/>
<protein>
    <submittedName>
        <fullName evidence="4">NAD(P)H-quinone oxidoreductase</fullName>
    </submittedName>
</protein>
<reference evidence="4 5" key="1">
    <citation type="submission" date="2020-12" db="EMBL/GenBank/DDBJ databases">
        <authorList>
            <person name="Zheng R.K."/>
            <person name="Sun C.M."/>
        </authorList>
    </citation>
    <scope>NUCLEOTIDE SEQUENCE [LARGE SCALE GENOMIC DNA]</scope>
    <source>
        <strain evidence="4 5">ZRK001</strain>
    </source>
</reference>
<dbReference type="SMART" id="SM00829">
    <property type="entry name" value="PKS_ER"/>
    <property type="match status" value="1"/>
</dbReference>
<name>A0A7T7KNC8_9HYPH</name>
<evidence type="ECO:0000313" key="5">
    <source>
        <dbReference type="Proteomes" id="UP000596083"/>
    </source>
</evidence>
<keyword evidence="1" id="KW-0521">NADP</keyword>
<dbReference type="Pfam" id="PF08240">
    <property type="entry name" value="ADH_N"/>
    <property type="match status" value="1"/>
</dbReference>
<organism evidence="4 5">
    <name type="scientific">Martelella lutilitoris</name>
    <dbReference type="NCBI Taxonomy" id="2583532"/>
    <lineage>
        <taxon>Bacteria</taxon>
        <taxon>Pseudomonadati</taxon>
        <taxon>Pseudomonadota</taxon>
        <taxon>Alphaproteobacteria</taxon>
        <taxon>Hyphomicrobiales</taxon>
        <taxon>Aurantimonadaceae</taxon>
        <taxon>Martelella</taxon>
    </lineage>
</organism>
<dbReference type="InterPro" id="IPR014189">
    <property type="entry name" value="Quinone_OxRdtase_PIG3"/>
</dbReference>
<dbReference type="GO" id="GO:0016651">
    <property type="term" value="F:oxidoreductase activity, acting on NAD(P)H"/>
    <property type="evidence" value="ECO:0007669"/>
    <property type="project" value="TreeGrafter"/>
</dbReference>
<sequence length="344" mass="37011">MRVVEFNGAGGPDVLDIVERPLPDPGAGEVRIRVYAAGVNRPDIQQRRGLYPPPPDASPIPGLDVSGIVDAVGPDVAGLSPGDAVCALTNGGGYAEYCVVPALQCMPVPRGLSFVEAASLPEVYFTAWNNIIWLGRLGEGESLLVQGGTSGVGMAAIQIARKLRNAHVFATAGTEEKLSVCLQTGAHHAVSYKGAWDAELRALTDGFDVILDAQAGPYTQRQLDLLRPDGRLVFIASHLGETAEVNIRQIVRRRLTLTGSTLRPRPPAYKGRIAAELVRDVWPLLETGEMTTRIHQVFAFADVRSAHQLMDENRQIGKVVLAVNAECAETIGRARNKEKTDADR</sequence>
<dbReference type="InterPro" id="IPR036291">
    <property type="entry name" value="NAD(P)-bd_dom_sf"/>
</dbReference>
<evidence type="ECO:0000313" key="4">
    <source>
        <dbReference type="EMBL" id="QQM32717.1"/>
    </source>
</evidence>
<dbReference type="InterPro" id="IPR013154">
    <property type="entry name" value="ADH-like_N"/>
</dbReference>
<dbReference type="SUPFAM" id="SSF51735">
    <property type="entry name" value="NAD(P)-binding Rossmann-fold domains"/>
    <property type="match status" value="1"/>
</dbReference>
<gene>
    <name evidence="4" type="ORF">JET14_16060</name>
</gene>
<accession>A0A7T7KNC8</accession>
<dbReference type="KEGG" id="mlut:JET14_16060"/>
<dbReference type="Pfam" id="PF00107">
    <property type="entry name" value="ADH_zinc_N"/>
    <property type="match status" value="1"/>
</dbReference>
<dbReference type="InterPro" id="IPR013149">
    <property type="entry name" value="ADH-like_C"/>
</dbReference>
<evidence type="ECO:0000256" key="2">
    <source>
        <dbReference type="ARBA" id="ARBA00023002"/>
    </source>
</evidence>
<dbReference type="Gene3D" id="3.90.180.10">
    <property type="entry name" value="Medium-chain alcohol dehydrogenases, catalytic domain"/>
    <property type="match status" value="1"/>
</dbReference>
<dbReference type="CDD" id="cd05276">
    <property type="entry name" value="p53_inducible_oxidoreductase"/>
    <property type="match status" value="1"/>
</dbReference>
<feature type="domain" description="Enoyl reductase (ER)" evidence="3">
    <location>
        <begin position="10"/>
        <end position="321"/>
    </location>
</feature>
<proteinExistence type="predicted"/>
<dbReference type="InterPro" id="IPR011032">
    <property type="entry name" value="GroES-like_sf"/>
</dbReference>
<dbReference type="SUPFAM" id="SSF50129">
    <property type="entry name" value="GroES-like"/>
    <property type="match status" value="1"/>
</dbReference>